<dbReference type="EMBL" id="CP000505">
    <property type="protein sequence ID" value="ABL78921.1"/>
    <property type="molecule type" value="Genomic_DNA"/>
</dbReference>
<keyword evidence="1" id="KW-0472">Membrane</keyword>
<evidence type="ECO:0000313" key="3">
    <source>
        <dbReference type="Proteomes" id="UP000000641"/>
    </source>
</evidence>
<sequence length="469" mass="50675">MVVRLRKRDVYLYLASLLVAAFATLVLLYPLGVQAVVVGGARDVEAKPAELDVYASNTTVYCYGGALELKNLGAAGQAYRLRISASPPRGLSLLELRLNGSAVFALGAVNASREVVLPAGSSARLDLCVKASSPGSVELVFVDPAYARATESRVRVSYRLTDWWNNTFPRRVELVPVVSKPGVALFEVTGSGEVYVNGRLVRRISGIAGLGSDAFAVVLRRSGADYLLPYQVEAWTVRGDGVAEPSGVRRPGEAVWGDDRLVFAAYLENGSRIYIYMGGRYPWGEAGDVQVLEGAALLGGERLNLSRWGVEARGFSLNLSGYVVFPYQSVKEELSDPGSWRNAASGPVRTVLWFSTTGFSNYRVEAAVTLWGRGVNAALVYVWPSLSYRGIVLEWVSPRIALRGNTSLAFNPGTTGNYLPLRLEKYGVALCRDFFLSGGTYGYFSLALGPAPFAELKRLDAAYSSFPGG</sequence>
<dbReference type="HOGENOM" id="CLU_609202_0_0_2"/>
<gene>
    <name evidence="2" type="ordered locus">Tpen_1525</name>
</gene>
<evidence type="ECO:0000256" key="1">
    <source>
        <dbReference type="SAM" id="Phobius"/>
    </source>
</evidence>
<keyword evidence="1" id="KW-0812">Transmembrane</keyword>
<feature type="transmembrane region" description="Helical" evidence="1">
    <location>
        <begin position="12"/>
        <end position="32"/>
    </location>
</feature>
<evidence type="ECO:0000313" key="2">
    <source>
        <dbReference type="EMBL" id="ABL78921.1"/>
    </source>
</evidence>
<reference evidence="3" key="1">
    <citation type="journal article" date="2008" name="J. Bacteriol.">
        <title>Genome sequence of Thermofilum pendens reveals an exceptional loss of biosynthetic pathways without genome reduction.</title>
        <authorList>
            <person name="Anderson I."/>
            <person name="Rodriguez J."/>
            <person name="Susanti D."/>
            <person name="Porat I."/>
            <person name="Reich C."/>
            <person name="Ulrich L.E."/>
            <person name="Elkins J.G."/>
            <person name="Mavromatis K."/>
            <person name="Lykidis A."/>
            <person name="Kim E."/>
            <person name="Thompson L.S."/>
            <person name="Nolan M."/>
            <person name="Land M."/>
            <person name="Copeland A."/>
            <person name="Lapidus A."/>
            <person name="Lucas S."/>
            <person name="Detter C."/>
            <person name="Zhulin I.B."/>
            <person name="Olsen G.J."/>
            <person name="Whitman W."/>
            <person name="Mukhopadhyay B."/>
            <person name="Bristow J."/>
            <person name="Kyrpides N."/>
        </authorList>
    </citation>
    <scope>NUCLEOTIDE SEQUENCE [LARGE SCALE GENOMIC DNA]</scope>
    <source>
        <strain evidence="3">DSM 2475 / Hrk 5</strain>
    </source>
</reference>
<accession>A1S0E1</accession>
<dbReference type="STRING" id="368408.Tpen_1525"/>
<dbReference type="EnsemblBacteria" id="ABL78921">
    <property type="protein sequence ID" value="ABL78921"/>
    <property type="gene ID" value="Tpen_1525"/>
</dbReference>
<keyword evidence="3" id="KW-1185">Reference proteome</keyword>
<protein>
    <submittedName>
        <fullName evidence="2">Uncharacterized protein</fullName>
    </submittedName>
</protein>
<organism evidence="2 3">
    <name type="scientific">Thermofilum pendens (strain DSM 2475 / Hrk 5)</name>
    <dbReference type="NCBI Taxonomy" id="368408"/>
    <lineage>
        <taxon>Archaea</taxon>
        <taxon>Thermoproteota</taxon>
        <taxon>Thermoprotei</taxon>
        <taxon>Thermofilales</taxon>
        <taxon>Thermofilaceae</taxon>
        <taxon>Thermofilum</taxon>
    </lineage>
</organism>
<dbReference type="Proteomes" id="UP000000641">
    <property type="component" value="Chromosome"/>
</dbReference>
<keyword evidence="1" id="KW-1133">Transmembrane helix</keyword>
<name>A1S0E1_THEPD</name>
<dbReference type="KEGG" id="tpe:Tpen_1525"/>
<dbReference type="AlphaFoldDB" id="A1S0E1"/>
<dbReference type="eggNOG" id="arCOG14692">
    <property type="taxonomic scope" value="Archaea"/>
</dbReference>
<proteinExistence type="predicted"/>